<keyword evidence="5" id="KW-1185">Reference proteome</keyword>
<proteinExistence type="inferred from homology"/>
<dbReference type="InterPro" id="IPR007428">
    <property type="entry name" value="MlaA"/>
</dbReference>
<dbReference type="GO" id="GO:0016020">
    <property type="term" value="C:membrane"/>
    <property type="evidence" value="ECO:0007669"/>
    <property type="project" value="InterPro"/>
</dbReference>
<keyword evidence="4" id="KW-0449">Lipoprotein</keyword>
<feature type="chain" id="PRO_5003897584" evidence="3">
    <location>
        <begin position="23"/>
        <end position="254"/>
    </location>
</feature>
<accession>K6YN95</accession>
<dbReference type="Proteomes" id="UP000006327">
    <property type="component" value="Unassembled WGS sequence"/>
</dbReference>
<dbReference type="PROSITE" id="PS51257">
    <property type="entry name" value="PROKAR_LIPOPROTEIN"/>
    <property type="match status" value="1"/>
</dbReference>
<sequence>MNKIAVLIMATGLLLLGGCASQQTTSDQAQQYQDPKDPLESLNRTMWDFNYEVLDEYILRPTAVAYVDYMPQIARTGLLNMAENLEEPSNSLNNLLQGKLDGTFISLGRFLLNSTVGILGLIDVASEIGLEPKEEEFGEVLGKWGVNTGPYLMIPALGPSDIRSSVGDYVDSYYLPIDGLNFYFSFLRIGIKALESRASVIQQEQQLNSSADPYAFVKSAYFQNLEFKVKDGKVEKSEEEEALEDDIDAFLDDL</sequence>
<evidence type="ECO:0000256" key="1">
    <source>
        <dbReference type="ARBA" id="ARBA00010634"/>
    </source>
</evidence>
<dbReference type="EMBL" id="BAEO01000014">
    <property type="protein sequence ID" value="GAC18118.1"/>
    <property type="molecule type" value="Genomic_DNA"/>
</dbReference>
<dbReference type="RefSeq" id="WP_007617615.1">
    <property type="nucleotide sequence ID" value="NZ_BAEO01000014.1"/>
</dbReference>
<dbReference type="AlphaFoldDB" id="K6YN95"/>
<evidence type="ECO:0000313" key="4">
    <source>
        <dbReference type="EMBL" id="GAC18118.1"/>
    </source>
</evidence>
<dbReference type="PRINTS" id="PR01805">
    <property type="entry name" value="VACJLIPOPROT"/>
</dbReference>
<dbReference type="STRING" id="493475.GARC_1138"/>
<evidence type="ECO:0000313" key="5">
    <source>
        <dbReference type="Proteomes" id="UP000006327"/>
    </source>
</evidence>
<dbReference type="OrthoDB" id="9785326at2"/>
<keyword evidence="2 3" id="KW-0732">Signal</keyword>
<dbReference type="GO" id="GO:0120010">
    <property type="term" value="P:intermembrane phospholipid transfer"/>
    <property type="evidence" value="ECO:0007669"/>
    <property type="project" value="TreeGrafter"/>
</dbReference>
<name>K6YN95_9ALTE</name>
<protein>
    <submittedName>
        <fullName evidence="4">Lipoprotein</fullName>
    </submittedName>
</protein>
<dbReference type="eggNOG" id="COG2853">
    <property type="taxonomic scope" value="Bacteria"/>
</dbReference>
<dbReference type="PANTHER" id="PTHR30035">
    <property type="entry name" value="LIPOPROTEIN VACJ-RELATED"/>
    <property type="match status" value="1"/>
</dbReference>
<evidence type="ECO:0000256" key="3">
    <source>
        <dbReference type="SAM" id="SignalP"/>
    </source>
</evidence>
<comment type="similarity">
    <text evidence="1">Belongs to the MlaA family.</text>
</comment>
<reference evidence="4 5" key="1">
    <citation type="journal article" date="2017" name="Antonie Van Leeuwenhoek">
        <title>Rhizobium rhizosphaerae sp. nov., a novel species isolated from rice rhizosphere.</title>
        <authorList>
            <person name="Zhao J.J."/>
            <person name="Zhang J."/>
            <person name="Zhang R.J."/>
            <person name="Zhang C.W."/>
            <person name="Yin H.Q."/>
            <person name="Zhang X.X."/>
        </authorList>
    </citation>
    <scope>NUCLEOTIDE SEQUENCE [LARGE SCALE GENOMIC DNA]</scope>
    <source>
        <strain evidence="4 5">BSs20135</strain>
    </source>
</reference>
<evidence type="ECO:0000256" key="2">
    <source>
        <dbReference type="ARBA" id="ARBA00022729"/>
    </source>
</evidence>
<gene>
    <name evidence="4" type="primary">vacJ</name>
    <name evidence="4" type="ORF">GARC_1138</name>
</gene>
<comment type="caution">
    <text evidence="4">The sequence shown here is derived from an EMBL/GenBank/DDBJ whole genome shotgun (WGS) entry which is preliminary data.</text>
</comment>
<dbReference type="PANTHER" id="PTHR30035:SF3">
    <property type="entry name" value="INTERMEMBRANE PHOSPHOLIPID TRANSPORT SYSTEM LIPOPROTEIN MLAA"/>
    <property type="match status" value="1"/>
</dbReference>
<organism evidence="4 5">
    <name type="scientific">Paraglaciecola arctica BSs20135</name>
    <dbReference type="NCBI Taxonomy" id="493475"/>
    <lineage>
        <taxon>Bacteria</taxon>
        <taxon>Pseudomonadati</taxon>
        <taxon>Pseudomonadota</taxon>
        <taxon>Gammaproteobacteria</taxon>
        <taxon>Alteromonadales</taxon>
        <taxon>Alteromonadaceae</taxon>
        <taxon>Paraglaciecola</taxon>
    </lineage>
</organism>
<dbReference type="Pfam" id="PF04333">
    <property type="entry name" value="MlaA"/>
    <property type="match status" value="1"/>
</dbReference>
<feature type="signal peptide" evidence="3">
    <location>
        <begin position="1"/>
        <end position="22"/>
    </location>
</feature>